<keyword evidence="3" id="KW-1185">Reference proteome</keyword>
<protein>
    <submittedName>
        <fullName evidence="2">Uncharacterized protein</fullName>
    </submittedName>
</protein>
<evidence type="ECO:0000256" key="1">
    <source>
        <dbReference type="SAM" id="MobiDB-lite"/>
    </source>
</evidence>
<proteinExistence type="predicted"/>
<feature type="region of interest" description="Disordered" evidence="1">
    <location>
        <begin position="15"/>
        <end position="42"/>
    </location>
</feature>
<dbReference type="AlphaFoldDB" id="A0AA38INX3"/>
<dbReference type="EMBL" id="JALNTZ010000002">
    <property type="protein sequence ID" value="KAJ3661393.1"/>
    <property type="molecule type" value="Genomic_DNA"/>
</dbReference>
<gene>
    <name evidence="2" type="ORF">Zmor_005789</name>
</gene>
<accession>A0AA38INX3</accession>
<dbReference type="Proteomes" id="UP001168821">
    <property type="component" value="Unassembled WGS sequence"/>
</dbReference>
<evidence type="ECO:0000313" key="3">
    <source>
        <dbReference type="Proteomes" id="UP001168821"/>
    </source>
</evidence>
<comment type="caution">
    <text evidence="2">The sequence shown here is derived from an EMBL/GenBank/DDBJ whole genome shotgun (WGS) entry which is preliminary data.</text>
</comment>
<name>A0AA38INX3_9CUCU</name>
<organism evidence="2 3">
    <name type="scientific">Zophobas morio</name>
    <dbReference type="NCBI Taxonomy" id="2755281"/>
    <lineage>
        <taxon>Eukaryota</taxon>
        <taxon>Metazoa</taxon>
        <taxon>Ecdysozoa</taxon>
        <taxon>Arthropoda</taxon>
        <taxon>Hexapoda</taxon>
        <taxon>Insecta</taxon>
        <taxon>Pterygota</taxon>
        <taxon>Neoptera</taxon>
        <taxon>Endopterygota</taxon>
        <taxon>Coleoptera</taxon>
        <taxon>Polyphaga</taxon>
        <taxon>Cucujiformia</taxon>
        <taxon>Tenebrionidae</taxon>
        <taxon>Zophobas</taxon>
    </lineage>
</organism>
<sequence>MWRRLWLTWSPGWVAKAGEGDPVDTGTAGGCRGRTSPPGDLEHEVKAESVSPGNLFMFSLGMDEIKTIREREGRINYMLSSFNLTLTENPDMDRGGHNGPKGEA</sequence>
<reference evidence="2" key="1">
    <citation type="journal article" date="2023" name="G3 (Bethesda)">
        <title>Whole genome assemblies of Zophobas morio and Tenebrio molitor.</title>
        <authorList>
            <person name="Kaur S."/>
            <person name="Stinson S.A."/>
            <person name="diCenzo G.C."/>
        </authorList>
    </citation>
    <scope>NUCLEOTIDE SEQUENCE</scope>
    <source>
        <strain evidence="2">QUZm001</strain>
    </source>
</reference>
<evidence type="ECO:0000313" key="2">
    <source>
        <dbReference type="EMBL" id="KAJ3661393.1"/>
    </source>
</evidence>